<feature type="region of interest" description="Disordered" evidence="1">
    <location>
        <begin position="210"/>
        <end position="230"/>
    </location>
</feature>
<dbReference type="AlphaFoldDB" id="A0A7S1U4C6"/>
<evidence type="ECO:0000313" key="4">
    <source>
        <dbReference type="EMBL" id="CAD9254773.1"/>
    </source>
</evidence>
<dbReference type="InterPro" id="IPR052841">
    <property type="entry name" value="PMP_oxidase-like"/>
</dbReference>
<feature type="compositionally biased region" description="Gly residues" evidence="1">
    <location>
        <begin position="163"/>
        <end position="173"/>
    </location>
</feature>
<dbReference type="GO" id="GO:0005634">
    <property type="term" value="C:nucleus"/>
    <property type="evidence" value="ECO:0007669"/>
    <property type="project" value="TreeGrafter"/>
</dbReference>
<sequence>MAPDAAPAATLALAFTAGLAVALLVTRLSSRRQRPPGRVPPPKRRHEDTTRFKIVKPPLPAEVVGLLRSTSLCHLSTQGNDGGPHLSLMRFTYVQAEEKILISTRRNTAKFEYLSQNPSVALLVHDFPHLGAGCPTLTLTLTLEPKPKPLNLALPLTLRRGGGGGRRGGGGGAHVQHHAQRAGARRGRRRCGVLSGAAPRGEPRVRAIHRGSGHRHRLRYGGHGAHLQHR</sequence>
<reference evidence="4" key="1">
    <citation type="submission" date="2021-01" db="EMBL/GenBank/DDBJ databases">
        <authorList>
            <person name="Corre E."/>
            <person name="Pelletier E."/>
            <person name="Niang G."/>
            <person name="Scheremetjew M."/>
            <person name="Finn R."/>
            <person name="Kale V."/>
            <person name="Holt S."/>
            <person name="Cochrane G."/>
            <person name="Meng A."/>
            <person name="Brown T."/>
            <person name="Cohen L."/>
        </authorList>
    </citation>
    <scope>NUCLEOTIDE SEQUENCE</scope>
    <source>
        <strain evidence="4">CCMP2877</strain>
    </source>
</reference>
<dbReference type="InterPro" id="IPR011576">
    <property type="entry name" value="Pyridox_Oxase_N"/>
</dbReference>
<dbReference type="GO" id="GO:0005737">
    <property type="term" value="C:cytoplasm"/>
    <property type="evidence" value="ECO:0007669"/>
    <property type="project" value="TreeGrafter"/>
</dbReference>
<evidence type="ECO:0000259" key="3">
    <source>
        <dbReference type="Pfam" id="PF01243"/>
    </source>
</evidence>
<dbReference type="SUPFAM" id="SSF50475">
    <property type="entry name" value="FMN-binding split barrel"/>
    <property type="match status" value="1"/>
</dbReference>
<dbReference type="Pfam" id="PF01243">
    <property type="entry name" value="PNPOx_N"/>
    <property type="match status" value="1"/>
</dbReference>
<accession>A0A7S1U4C6</accession>
<gene>
    <name evidence="4" type="ORF">PPAR1163_LOCUS13141</name>
</gene>
<name>A0A7S1U4C6_9STRA</name>
<keyword evidence="2" id="KW-1133">Transmembrane helix</keyword>
<feature type="compositionally biased region" description="Basic residues" evidence="1">
    <location>
        <begin position="175"/>
        <end position="191"/>
    </location>
</feature>
<evidence type="ECO:0000256" key="1">
    <source>
        <dbReference type="SAM" id="MobiDB-lite"/>
    </source>
</evidence>
<feature type="domain" description="Pyridoxamine 5'-phosphate oxidase N-terminal" evidence="3">
    <location>
        <begin position="60"/>
        <end position="131"/>
    </location>
</feature>
<feature type="region of interest" description="Disordered" evidence="1">
    <location>
        <begin position="163"/>
        <end position="198"/>
    </location>
</feature>
<keyword evidence="2" id="KW-0472">Membrane</keyword>
<keyword evidence="2" id="KW-0812">Transmembrane</keyword>
<dbReference type="EMBL" id="HBGJ01020257">
    <property type="protein sequence ID" value="CAD9254773.1"/>
    <property type="molecule type" value="Transcribed_RNA"/>
</dbReference>
<dbReference type="Gene3D" id="2.30.110.10">
    <property type="entry name" value="Electron Transport, Fmn-binding Protein, Chain A"/>
    <property type="match status" value="1"/>
</dbReference>
<organism evidence="4">
    <name type="scientific">Phaeomonas parva</name>
    <dbReference type="NCBI Taxonomy" id="124430"/>
    <lineage>
        <taxon>Eukaryota</taxon>
        <taxon>Sar</taxon>
        <taxon>Stramenopiles</taxon>
        <taxon>Ochrophyta</taxon>
        <taxon>Pinguiophyceae</taxon>
        <taxon>Pinguiochrysidales</taxon>
        <taxon>Pinguiochrysidaceae</taxon>
        <taxon>Phaeomonas</taxon>
    </lineage>
</organism>
<dbReference type="PANTHER" id="PTHR28040:SF1">
    <property type="entry name" value="PYRIDOXAMINE 5'-PHOSPHATE OXIDASE YLR456W HOMOLOG-RELATED"/>
    <property type="match status" value="1"/>
</dbReference>
<protein>
    <recommendedName>
        <fullName evidence="3">Pyridoxamine 5'-phosphate oxidase N-terminal domain-containing protein</fullName>
    </recommendedName>
</protein>
<dbReference type="PANTHER" id="PTHR28040">
    <property type="entry name" value="PYRIDOXAMINE 5'-PHOSPHATE OXIDASE YLR456W HOMOLOG-RELATED"/>
    <property type="match status" value="1"/>
</dbReference>
<evidence type="ECO:0000256" key="2">
    <source>
        <dbReference type="SAM" id="Phobius"/>
    </source>
</evidence>
<feature type="transmembrane region" description="Helical" evidence="2">
    <location>
        <begin position="6"/>
        <end position="25"/>
    </location>
</feature>
<proteinExistence type="predicted"/>
<dbReference type="InterPro" id="IPR012349">
    <property type="entry name" value="Split_barrel_FMN-bd"/>
</dbReference>